<gene>
    <name evidence="4" type="ORF">BGW38_006921</name>
</gene>
<dbReference type="InterPro" id="IPR019273">
    <property type="entry name" value="Lunapark_Znf"/>
</dbReference>
<dbReference type="InterPro" id="IPR040115">
    <property type="entry name" value="Lnp"/>
</dbReference>
<accession>A0A9P6FN58</accession>
<dbReference type="GO" id="GO:0008270">
    <property type="term" value="F:zinc ion binding"/>
    <property type="evidence" value="ECO:0007669"/>
    <property type="project" value="UniProtKB-KW"/>
</dbReference>
<dbReference type="Pfam" id="PF10058">
    <property type="entry name" value="Zn_ribbon_10"/>
    <property type="match status" value="1"/>
</dbReference>
<evidence type="ECO:0000259" key="3">
    <source>
        <dbReference type="Pfam" id="PF10058"/>
    </source>
</evidence>
<dbReference type="PANTHER" id="PTHR22166">
    <property type="entry name" value="ENDOPLASMIC RETICULUM JUNCTION FORMATION PROTEIN LUNAPARK"/>
    <property type="match status" value="1"/>
</dbReference>
<comment type="function">
    <text evidence="1">Plays a role in determining ER morphology.</text>
</comment>
<proteinExistence type="inferred from homology"/>
<feature type="region of interest" description="Disordered" evidence="2">
    <location>
        <begin position="200"/>
        <end position="232"/>
    </location>
</feature>
<feature type="region of interest" description="Disordered" evidence="2">
    <location>
        <begin position="259"/>
        <end position="351"/>
    </location>
</feature>
<evidence type="ECO:0000256" key="1">
    <source>
        <dbReference type="RuleBase" id="RU367073"/>
    </source>
</evidence>
<feature type="compositionally biased region" description="Polar residues" evidence="2">
    <location>
        <begin position="296"/>
        <end position="318"/>
    </location>
</feature>
<feature type="compositionally biased region" description="Low complexity" evidence="2">
    <location>
        <begin position="69"/>
        <end position="91"/>
    </location>
</feature>
<comment type="similarity">
    <text evidence="1">Belongs to the lunapark family.</text>
</comment>
<dbReference type="PANTHER" id="PTHR22166:SF12">
    <property type="entry name" value="ENDOPLASMIC RETICULUM JUNCTION FORMATION PROTEIN LUNAPARK"/>
    <property type="match status" value="1"/>
</dbReference>
<dbReference type="Proteomes" id="UP000780801">
    <property type="component" value="Unassembled WGS sequence"/>
</dbReference>
<keyword evidence="1" id="KW-0479">Metal-binding</keyword>
<keyword evidence="1" id="KW-0862">Zinc</keyword>
<comment type="domain">
    <text evidence="1">The C4-type zinc finger motif is necessary both for its ER three-way tubular junction localization and formation.</text>
</comment>
<feature type="compositionally biased region" description="Pro residues" evidence="2">
    <location>
        <begin position="93"/>
        <end position="105"/>
    </location>
</feature>
<dbReference type="EMBL" id="JAABOA010004482">
    <property type="protein sequence ID" value="KAF9577700.1"/>
    <property type="molecule type" value="Genomic_DNA"/>
</dbReference>
<dbReference type="OrthoDB" id="1725934at2759"/>
<keyword evidence="1" id="KW-0863">Zinc-finger</keyword>
<feature type="non-terminal residue" evidence="4">
    <location>
        <position position="351"/>
    </location>
</feature>
<feature type="region of interest" description="Disordered" evidence="2">
    <location>
        <begin position="168"/>
        <end position="187"/>
    </location>
</feature>
<feature type="compositionally biased region" description="Low complexity" evidence="2">
    <location>
        <begin position="11"/>
        <end position="35"/>
    </location>
</feature>
<dbReference type="GO" id="GO:0071788">
    <property type="term" value="P:endoplasmic reticulum tubular network maintenance"/>
    <property type="evidence" value="ECO:0007669"/>
    <property type="project" value="UniProtKB-UniRule"/>
</dbReference>
<sequence>PSSQQLGRPGGARPLGPDGKPTSPQNGQPRQQPPNMMDPGLRQRAGLGVTNAQGVPVPGHAAGTNTGMHPHPQSHPQQHQQPRGPQALYGPGYPGPQGPGGPYSPPQNTERHWYDKIVDVIVGDEGPDTKYALICGRCFAHNGLVLPQEIDEIQYVCPKCNHFNPSKKDARKNGNNGQGSNGVQLPYISTPDMTLLQAQEMPLPPSRDPSPSPSAQRMPRPQTTDRRMHLDPQSFGTEHDEVIQDGDSVNHSEIDDVEFVNNWNDDEINHDEGDDDDMHGTDSDNIQGYAVDSEGAVSSSLQVPSPRTTRRSAANPTRLSDLSAADTDDAGSESGSKKSKKSSTKRKTKRS</sequence>
<name>A0A9P6FN58_9FUNG</name>
<feature type="compositionally biased region" description="Basic residues" evidence="2">
    <location>
        <begin position="337"/>
        <end position="351"/>
    </location>
</feature>
<feature type="compositionally biased region" description="Acidic residues" evidence="2">
    <location>
        <begin position="264"/>
        <end position="277"/>
    </location>
</feature>
<comment type="caution">
    <text evidence="4">The sequence shown here is derived from an EMBL/GenBank/DDBJ whole genome shotgun (WGS) entry which is preliminary data.</text>
</comment>
<feature type="region of interest" description="Disordered" evidence="2">
    <location>
        <begin position="1"/>
        <end position="110"/>
    </location>
</feature>
<dbReference type="GO" id="GO:1903373">
    <property type="term" value="P:positive regulation of endoplasmic reticulum tubular network organization"/>
    <property type="evidence" value="ECO:0007669"/>
    <property type="project" value="UniProtKB-UniRule"/>
</dbReference>
<keyword evidence="1" id="KW-0256">Endoplasmic reticulum</keyword>
<dbReference type="GO" id="GO:0098826">
    <property type="term" value="C:endoplasmic reticulum tubular network membrane"/>
    <property type="evidence" value="ECO:0007669"/>
    <property type="project" value="UniProtKB-UniRule"/>
</dbReference>
<organism evidence="4 5">
    <name type="scientific">Lunasporangiospora selenospora</name>
    <dbReference type="NCBI Taxonomy" id="979761"/>
    <lineage>
        <taxon>Eukaryota</taxon>
        <taxon>Fungi</taxon>
        <taxon>Fungi incertae sedis</taxon>
        <taxon>Mucoromycota</taxon>
        <taxon>Mortierellomycotina</taxon>
        <taxon>Mortierellomycetes</taxon>
        <taxon>Mortierellales</taxon>
        <taxon>Mortierellaceae</taxon>
        <taxon>Lunasporangiospora</taxon>
    </lineage>
</organism>
<evidence type="ECO:0000313" key="5">
    <source>
        <dbReference type="Proteomes" id="UP000780801"/>
    </source>
</evidence>
<reference evidence="4" key="1">
    <citation type="journal article" date="2020" name="Fungal Divers.">
        <title>Resolving the Mortierellaceae phylogeny through synthesis of multi-gene phylogenetics and phylogenomics.</title>
        <authorList>
            <person name="Vandepol N."/>
            <person name="Liber J."/>
            <person name="Desiro A."/>
            <person name="Na H."/>
            <person name="Kennedy M."/>
            <person name="Barry K."/>
            <person name="Grigoriev I.V."/>
            <person name="Miller A.N."/>
            <person name="O'Donnell K."/>
            <person name="Stajich J.E."/>
            <person name="Bonito G."/>
        </authorList>
    </citation>
    <scope>NUCLEOTIDE SEQUENCE</scope>
    <source>
        <strain evidence="4">KOD1015</strain>
    </source>
</reference>
<comment type="subcellular location">
    <subcellularLocation>
        <location evidence="1">Endoplasmic reticulum membrane</location>
        <topology evidence="1">Multi-pass membrane protein</topology>
    </subcellularLocation>
</comment>
<evidence type="ECO:0000256" key="2">
    <source>
        <dbReference type="SAM" id="MobiDB-lite"/>
    </source>
</evidence>
<evidence type="ECO:0000313" key="4">
    <source>
        <dbReference type="EMBL" id="KAF9577700.1"/>
    </source>
</evidence>
<dbReference type="AlphaFoldDB" id="A0A9P6FN58"/>
<protein>
    <recommendedName>
        <fullName evidence="1">Endoplasmic reticulum junction formation protein lunapark</fullName>
    </recommendedName>
</protein>
<feature type="compositionally biased region" description="Pro residues" evidence="2">
    <location>
        <begin position="202"/>
        <end position="212"/>
    </location>
</feature>
<feature type="domain" description="Lunapark zinc ribbon" evidence="3">
    <location>
        <begin position="113"/>
        <end position="164"/>
    </location>
</feature>
<keyword evidence="5" id="KW-1185">Reference proteome</keyword>